<dbReference type="NCBIfam" id="NF006899">
    <property type="entry name" value="PRK09382.1"/>
    <property type="match status" value="1"/>
</dbReference>
<gene>
    <name evidence="14" type="primary">ispDF</name>
    <name evidence="16" type="ORF">GRI41_05570</name>
</gene>
<keyword evidence="11 14" id="KW-0414">Isoprene biosynthesis</keyword>
<dbReference type="NCBIfam" id="TIGR00453">
    <property type="entry name" value="ispD"/>
    <property type="match status" value="1"/>
</dbReference>
<feature type="site" description="Transition state stabilizer" evidence="14">
    <location>
        <position position="358"/>
    </location>
</feature>
<feature type="site" description="Positions MEP for the nucleophilic attack" evidence="14">
    <location>
        <position position="212"/>
    </location>
</feature>
<feature type="site" description="Transition state stabilizer" evidence="14">
    <location>
        <position position="259"/>
    </location>
</feature>
<dbReference type="InterPro" id="IPR003526">
    <property type="entry name" value="MECDP_synthase"/>
</dbReference>
<feature type="binding site" evidence="14">
    <location>
        <position position="364"/>
    </location>
    <ligand>
        <name>4-CDP-2-C-methyl-D-erythritol 2-phosphate</name>
        <dbReference type="ChEBI" id="CHEBI:57919"/>
    </ligand>
</feature>
<comment type="cofactor">
    <cofactor evidence="3 14">
        <name>a divalent metal cation</name>
        <dbReference type="ChEBI" id="CHEBI:60240"/>
    </cofactor>
</comment>
<dbReference type="InterPro" id="IPR020555">
    <property type="entry name" value="MECDP_synthase_CS"/>
</dbReference>
<evidence type="ECO:0000256" key="3">
    <source>
        <dbReference type="ARBA" id="ARBA00001968"/>
    </source>
</evidence>
<feature type="binding site" evidence="14">
    <location>
        <begin position="233"/>
        <end position="235"/>
    </location>
    <ligand>
        <name>4-CDP-2-C-methyl-D-erythritol 2-phosphate</name>
        <dbReference type="ChEBI" id="CHEBI:57919"/>
    </ligand>
</feature>
<dbReference type="GO" id="GO:0008685">
    <property type="term" value="F:2-C-methyl-D-erythritol 2,4-cyclodiphosphate synthase activity"/>
    <property type="evidence" value="ECO:0007669"/>
    <property type="project" value="UniProtKB-UniRule"/>
</dbReference>
<comment type="caution">
    <text evidence="14">Lacks conserved residue(s) required for the propagation of feature annotation.</text>
</comment>
<evidence type="ECO:0000259" key="15">
    <source>
        <dbReference type="Pfam" id="PF02542"/>
    </source>
</evidence>
<keyword evidence="17" id="KW-1185">Reference proteome</keyword>
<protein>
    <recommendedName>
        <fullName evidence="14">Bifunctional enzyme IspD/IspF</fullName>
    </recommendedName>
    <domain>
        <recommendedName>
            <fullName evidence="14">2-C-methyl-D-erythritol 4-phosphate cytidylyltransferase</fullName>
            <ecNumber evidence="14">2.7.7.60</ecNumber>
        </recommendedName>
        <alternativeName>
            <fullName evidence="14">4-diphosphocytidyl-2C-methyl-D-erythritol synthase</fullName>
        </alternativeName>
        <alternativeName>
            <fullName evidence="14">MEP cytidylyltransferase</fullName>
            <shortName evidence="14">MCT</shortName>
        </alternativeName>
    </domain>
    <domain>
        <recommendedName>
            <fullName evidence="14">2-C-methyl-D-erythritol 2,4-cyclodiphosphate synthase</fullName>
            <shortName evidence="14">MECDP-synthase</shortName>
            <shortName evidence="14">MECPP-synthase</shortName>
            <shortName evidence="14">MECPS</shortName>
            <ecNumber evidence="14">4.6.1.12</ecNumber>
        </recommendedName>
    </domain>
</protein>
<feature type="site" description="Positions MEP for the nucleophilic attack" evidence="14">
    <location>
        <position position="157"/>
    </location>
</feature>
<dbReference type="InterPro" id="IPR026596">
    <property type="entry name" value="IspD/F"/>
</dbReference>
<feature type="region of interest" description="2-C-methyl-D-erythritol 2,4-cyclodiphosphate synthase" evidence="14">
    <location>
        <begin position="227"/>
        <end position="383"/>
    </location>
</feature>
<dbReference type="GO" id="GO:0050518">
    <property type="term" value="F:2-C-methyl-D-erythritol 4-phosphate cytidylyltransferase activity"/>
    <property type="evidence" value="ECO:0007669"/>
    <property type="project" value="UniProtKB-UniRule"/>
</dbReference>
<keyword evidence="12 14" id="KW-0456">Lyase</keyword>
<evidence type="ECO:0000256" key="10">
    <source>
        <dbReference type="ARBA" id="ARBA00022723"/>
    </source>
</evidence>
<dbReference type="PANTHER" id="PTHR43181">
    <property type="entry name" value="2-C-METHYL-D-ERYTHRITOL 2,4-CYCLODIPHOSPHATE SYNTHASE, CHLOROPLASTIC"/>
    <property type="match status" value="1"/>
</dbReference>
<dbReference type="Gene3D" id="3.30.1330.50">
    <property type="entry name" value="2-C-methyl-D-erythritol 2,4-cyclodiphosphate synthase"/>
    <property type="match status" value="1"/>
</dbReference>
<dbReference type="RefSeq" id="WP_160603755.1">
    <property type="nucleotide sequence ID" value="NZ_WTYX01000001.1"/>
</dbReference>
<feature type="domain" description="2-C-methyl-D-erythritol 2,4-cyclodiphosphate synthase" evidence="15">
    <location>
        <begin position="226"/>
        <end position="379"/>
    </location>
</feature>
<evidence type="ECO:0000256" key="2">
    <source>
        <dbReference type="ARBA" id="ARBA00001282"/>
    </source>
</evidence>
<dbReference type="PROSITE" id="PS01350">
    <property type="entry name" value="ISPF"/>
    <property type="match status" value="1"/>
</dbReference>
<evidence type="ECO:0000256" key="7">
    <source>
        <dbReference type="ARBA" id="ARBA00009789"/>
    </source>
</evidence>
<feature type="binding site" evidence="14">
    <location>
        <begin position="259"/>
        <end position="260"/>
    </location>
    <ligand>
        <name>4-CDP-2-C-methyl-D-erythritol 2-phosphate</name>
        <dbReference type="ChEBI" id="CHEBI:57919"/>
    </ligand>
</feature>
<evidence type="ECO:0000256" key="12">
    <source>
        <dbReference type="ARBA" id="ARBA00023239"/>
    </source>
</evidence>
<feature type="site" description="Transition state stabilizer" evidence="14">
    <location>
        <position position="29"/>
    </location>
</feature>
<dbReference type="PANTHER" id="PTHR43181:SF1">
    <property type="entry name" value="2-C-METHYL-D-ERYTHRITOL 2,4-CYCLODIPHOSPHATE SYNTHASE, CHLOROPLASTIC"/>
    <property type="match status" value="1"/>
</dbReference>
<evidence type="ECO:0000256" key="6">
    <source>
        <dbReference type="ARBA" id="ARBA00008480"/>
    </source>
</evidence>
<keyword evidence="9 14" id="KW-0548">Nucleotidyltransferase</keyword>
<comment type="similarity">
    <text evidence="14">In the N-terminal section; belongs to the IspD/TarI cytidylyltransferase family. IspD subfamily.</text>
</comment>
<proteinExistence type="inferred from homology"/>
<dbReference type="AlphaFoldDB" id="A0A844ZT26"/>
<feature type="binding site" evidence="14">
    <location>
        <position position="267"/>
    </location>
    <ligand>
        <name>a divalent metal cation</name>
        <dbReference type="ChEBI" id="CHEBI:60240"/>
    </ligand>
</feature>
<dbReference type="GO" id="GO:0019288">
    <property type="term" value="P:isopentenyl diphosphate biosynthetic process, methylerythritol 4-phosphate pathway"/>
    <property type="evidence" value="ECO:0007669"/>
    <property type="project" value="UniProtKB-UniRule"/>
</dbReference>
<evidence type="ECO:0000256" key="13">
    <source>
        <dbReference type="ARBA" id="ARBA00023268"/>
    </source>
</evidence>
<sequence length="383" mass="39948">MADAPPLPPFAAVIVAAGKGLRAGQPVPKQFAMWRGKPVIRHSAEALSAAGGSPIIVAIPEGGEEIAAAALAGVDAVQLVTGGETRQDSVRLAIETLAESAPDYVLIHDAARPDLRRDVIERLLSSLDQHPGAIPVLPVVDSLSVDENGIMAGSADRTVLRRVQTPQAFRYGDILSAHRAWSGESDAGDDAQVLVADGGSIAHVGGDEALKKLTFAEDFIGGQPMIRTGMGYDVHRLAAGEELWLGGVRIEHEKGLSGHSDADVALHTIVDALLGAVAAGDIGDHFPPSDPQWKGARSAQFVEHARDLVAAAGYDIGNVDLTIICEAPKIGPHREAIRVTIAGLLGVDIGQVSVKATTTERLGFTGREEGIAAQAIATVIKRN</sequence>
<dbReference type="InterPro" id="IPR034683">
    <property type="entry name" value="IspD/TarI"/>
</dbReference>
<keyword evidence="13 14" id="KW-0511">Multifunctional enzyme</keyword>
<dbReference type="NCBIfam" id="TIGR00151">
    <property type="entry name" value="ispF"/>
    <property type="match status" value="1"/>
</dbReference>
<dbReference type="SUPFAM" id="SSF53448">
    <property type="entry name" value="Nucleotide-diphospho-sugar transferases"/>
    <property type="match status" value="1"/>
</dbReference>
<feature type="binding site" evidence="14">
    <location>
        <position position="367"/>
    </location>
    <ligand>
        <name>4-CDP-2-C-methyl-D-erythritol 2-phosphate</name>
        <dbReference type="ChEBI" id="CHEBI:57919"/>
    </ligand>
</feature>
<organism evidence="16 17">
    <name type="scientific">Pontixanthobacter aquaemixtae</name>
    <dbReference type="NCBI Taxonomy" id="1958940"/>
    <lineage>
        <taxon>Bacteria</taxon>
        <taxon>Pseudomonadati</taxon>
        <taxon>Pseudomonadota</taxon>
        <taxon>Alphaproteobacteria</taxon>
        <taxon>Sphingomonadales</taxon>
        <taxon>Erythrobacteraceae</taxon>
        <taxon>Pontixanthobacter</taxon>
    </lineage>
</organism>
<feature type="region of interest" description="2-C-methyl-D-erythritol 4-phosphate cytidylyltransferase" evidence="14">
    <location>
        <begin position="1"/>
        <end position="226"/>
    </location>
</feature>
<dbReference type="CDD" id="cd00554">
    <property type="entry name" value="MECDP_synthase"/>
    <property type="match status" value="1"/>
</dbReference>
<evidence type="ECO:0000256" key="1">
    <source>
        <dbReference type="ARBA" id="ARBA00000200"/>
    </source>
</evidence>
<evidence type="ECO:0000256" key="14">
    <source>
        <dbReference type="HAMAP-Rule" id="MF_01520"/>
    </source>
</evidence>
<dbReference type="EC" id="4.6.1.12" evidence="14"/>
<dbReference type="InterPro" id="IPR029044">
    <property type="entry name" value="Nucleotide-diphossugar_trans"/>
</dbReference>
<comment type="caution">
    <text evidence="16">The sequence shown here is derived from an EMBL/GenBank/DDBJ whole genome shotgun (WGS) entry which is preliminary data.</text>
</comment>
<feature type="site" description="Transition state stabilizer" evidence="14">
    <location>
        <position position="22"/>
    </location>
</feature>
<evidence type="ECO:0000313" key="16">
    <source>
        <dbReference type="EMBL" id="MXO90280.1"/>
    </source>
</evidence>
<keyword evidence="8 14" id="KW-0808">Transferase</keyword>
<comment type="catalytic activity">
    <reaction evidence="1 14">
        <text>4-CDP-2-C-methyl-D-erythritol 2-phosphate = 2-C-methyl-D-erythritol 2,4-cyclic diphosphate + CMP</text>
        <dbReference type="Rhea" id="RHEA:23864"/>
        <dbReference type="ChEBI" id="CHEBI:57919"/>
        <dbReference type="ChEBI" id="CHEBI:58483"/>
        <dbReference type="ChEBI" id="CHEBI:60377"/>
        <dbReference type="EC" id="4.6.1.12"/>
    </reaction>
</comment>
<comment type="similarity">
    <text evidence="14">In the C-terminal section; belongs to the IspF family.</text>
</comment>
<dbReference type="InterPro" id="IPR018294">
    <property type="entry name" value="ISPD_synthase_CS"/>
</dbReference>
<dbReference type="FunFam" id="3.30.1330.50:FF:000001">
    <property type="entry name" value="2-C-methyl-D-erythritol 2,4-cyclodiphosphate synthase"/>
    <property type="match status" value="1"/>
</dbReference>
<dbReference type="OrthoDB" id="9804336at2"/>
<evidence type="ECO:0000256" key="8">
    <source>
        <dbReference type="ARBA" id="ARBA00022679"/>
    </source>
</evidence>
<comment type="pathway">
    <text evidence="5 14">Isoprenoid biosynthesis; isopentenyl diphosphate biosynthesis via DXP pathway; isopentenyl diphosphate from 1-deoxy-D-xylulose 5-phosphate: step 2/6.</text>
</comment>
<dbReference type="Pfam" id="PF02542">
    <property type="entry name" value="YgbB"/>
    <property type="match status" value="1"/>
</dbReference>
<evidence type="ECO:0000256" key="11">
    <source>
        <dbReference type="ARBA" id="ARBA00023229"/>
    </source>
</evidence>
<comment type="pathway">
    <text evidence="4 14">Isoprenoid biosynthesis; isopentenyl diphosphate biosynthesis via DXP pathway; isopentenyl diphosphate from 1-deoxy-D-xylulose 5-phosphate: step 4/6.</text>
</comment>
<reference evidence="16 17" key="1">
    <citation type="submission" date="2019-12" db="EMBL/GenBank/DDBJ databases">
        <title>Genomic-based taxomic classification of the family Erythrobacteraceae.</title>
        <authorList>
            <person name="Xu L."/>
        </authorList>
    </citation>
    <scope>NUCLEOTIDE SEQUENCE [LARGE SCALE GENOMIC DNA]</scope>
    <source>
        <strain evidence="16 17">KCTC 52763</strain>
    </source>
</reference>
<dbReference type="Pfam" id="PF01128">
    <property type="entry name" value="IspD"/>
    <property type="match status" value="1"/>
</dbReference>
<feature type="binding site" evidence="14">
    <location>
        <position position="235"/>
    </location>
    <ligand>
        <name>a divalent metal cation</name>
        <dbReference type="ChEBI" id="CHEBI:60240"/>
    </ligand>
</feature>
<accession>A0A844ZT26</accession>
<feature type="binding site" evidence="14">
    <location>
        <begin position="357"/>
        <end position="360"/>
    </location>
    <ligand>
        <name>4-CDP-2-C-methyl-D-erythritol 2-phosphate</name>
        <dbReference type="ChEBI" id="CHEBI:57919"/>
    </ligand>
</feature>
<keyword evidence="10 14" id="KW-0479">Metal-binding</keyword>
<evidence type="ECO:0000256" key="5">
    <source>
        <dbReference type="ARBA" id="ARBA00004787"/>
    </source>
</evidence>
<dbReference type="CDD" id="cd02516">
    <property type="entry name" value="CDP-ME_synthetase"/>
    <property type="match status" value="1"/>
</dbReference>
<dbReference type="UniPathway" id="UPA00056">
    <property type="reaction ID" value="UER00093"/>
</dbReference>
<dbReference type="InterPro" id="IPR036571">
    <property type="entry name" value="MECDP_synthase_sf"/>
</dbReference>
<dbReference type="HAMAP" id="MF_00107">
    <property type="entry name" value="IspF"/>
    <property type="match status" value="1"/>
</dbReference>
<feature type="binding site" evidence="14">
    <location>
        <position position="233"/>
    </location>
    <ligand>
        <name>a divalent metal cation</name>
        <dbReference type="ChEBI" id="CHEBI:60240"/>
    </ligand>
</feature>
<dbReference type="EMBL" id="WTYX01000001">
    <property type="protein sequence ID" value="MXO90280.1"/>
    <property type="molecule type" value="Genomic_DNA"/>
</dbReference>
<dbReference type="InterPro" id="IPR001228">
    <property type="entry name" value="IspD"/>
</dbReference>
<comment type="similarity">
    <text evidence="6">Belongs to the IspF family.</text>
</comment>
<dbReference type="PROSITE" id="PS01295">
    <property type="entry name" value="ISPD"/>
    <property type="match status" value="1"/>
</dbReference>
<dbReference type="HAMAP" id="MF_01520">
    <property type="entry name" value="IspDF"/>
    <property type="match status" value="1"/>
</dbReference>
<dbReference type="SUPFAM" id="SSF69765">
    <property type="entry name" value="IpsF-like"/>
    <property type="match status" value="1"/>
</dbReference>
<comment type="catalytic activity">
    <reaction evidence="2 14">
        <text>2-C-methyl-D-erythritol 4-phosphate + CTP + H(+) = 4-CDP-2-C-methyl-D-erythritol + diphosphate</text>
        <dbReference type="Rhea" id="RHEA:13429"/>
        <dbReference type="ChEBI" id="CHEBI:15378"/>
        <dbReference type="ChEBI" id="CHEBI:33019"/>
        <dbReference type="ChEBI" id="CHEBI:37563"/>
        <dbReference type="ChEBI" id="CHEBI:57823"/>
        <dbReference type="ChEBI" id="CHEBI:58262"/>
        <dbReference type="EC" id="2.7.7.60"/>
    </reaction>
</comment>
<dbReference type="Gene3D" id="3.90.550.10">
    <property type="entry name" value="Spore Coat Polysaccharide Biosynthesis Protein SpsA, Chain A"/>
    <property type="match status" value="1"/>
</dbReference>
<dbReference type="GO" id="GO:0046872">
    <property type="term" value="F:metal ion binding"/>
    <property type="evidence" value="ECO:0007669"/>
    <property type="project" value="UniProtKB-KW"/>
</dbReference>
<feature type="binding site" evidence="14">
    <location>
        <begin position="281"/>
        <end position="283"/>
    </location>
    <ligand>
        <name>4-CDP-2-C-methyl-D-erythritol 2-phosphate</name>
        <dbReference type="ChEBI" id="CHEBI:57919"/>
    </ligand>
</feature>
<name>A0A844ZT26_9SPHN</name>
<comment type="similarity">
    <text evidence="7">Belongs to the IspD/TarI cytidylyltransferase family. IspD subfamily.</text>
</comment>
<dbReference type="EC" id="2.7.7.60" evidence="14"/>
<dbReference type="Proteomes" id="UP000442714">
    <property type="component" value="Unassembled WGS sequence"/>
</dbReference>
<evidence type="ECO:0000256" key="9">
    <source>
        <dbReference type="ARBA" id="ARBA00022695"/>
    </source>
</evidence>
<comment type="function">
    <text evidence="14">Bifunctional enzyme that catalyzes the formation of 4-diphosphocytidyl-2-C-methyl-D-erythritol from CTP and 2-C-methyl-D-erythritol 4-phosphate (MEP) (IspD), and catalyzes the conversion of 4-diphosphocytidyl-2-C-methyl-D-erythritol 2-phosphate (CDP-ME2P) to 2-C-methyl-D-erythritol 2,4-cyclodiphosphate (ME-CPP) with a corresponding release of cytidine 5-monophosphate (CMP) (IspF).</text>
</comment>
<dbReference type="GO" id="GO:0016114">
    <property type="term" value="P:terpenoid biosynthetic process"/>
    <property type="evidence" value="ECO:0007669"/>
    <property type="project" value="InterPro"/>
</dbReference>
<evidence type="ECO:0000256" key="4">
    <source>
        <dbReference type="ARBA" id="ARBA00004709"/>
    </source>
</evidence>
<evidence type="ECO:0000313" key="17">
    <source>
        <dbReference type="Proteomes" id="UP000442714"/>
    </source>
</evidence>